<dbReference type="GO" id="GO:0003735">
    <property type="term" value="F:structural constituent of ribosome"/>
    <property type="evidence" value="ECO:0007669"/>
    <property type="project" value="UniProtKB-UniRule"/>
</dbReference>
<evidence type="ECO:0000256" key="3">
    <source>
        <dbReference type="ARBA" id="ARBA00023274"/>
    </source>
</evidence>
<comment type="similarity">
    <text evidence="1 7">Belongs to the universal ribosomal protein uS5 family.</text>
</comment>
<sequence length="143" mass="15171">MDEKGGGATGDLGGFGRGIRGFGRGIRGFKVFVVVVDSKSHVGLGIKCSKEVAIAIRGAIIVAKLWVIPVRRGYKIGKPHTMHYKVTGKYGSVIVGMVTAPRGFGIVVARVPKKVFQFAGIDDVFTSSKGSTKTLETLSRFAS</sequence>
<dbReference type="Proteomes" id="UP000238479">
    <property type="component" value="Chromosome 2"/>
</dbReference>
<evidence type="ECO:0000256" key="5">
    <source>
        <dbReference type="ARBA" id="ARBA00035407"/>
    </source>
</evidence>
<dbReference type="Gene3D" id="3.30.230.10">
    <property type="match status" value="1"/>
</dbReference>
<feature type="domain" description="S5 DRBM" evidence="8">
    <location>
        <begin position="29"/>
        <end position="70"/>
    </location>
</feature>
<dbReference type="FunFam" id="3.30.230.10:FF:000004">
    <property type="entry name" value="40S ribosomal protein S2"/>
    <property type="match status" value="1"/>
</dbReference>
<dbReference type="Gramene" id="PRQ46394">
    <property type="protein sequence ID" value="PRQ46394"/>
    <property type="gene ID" value="RchiOBHm_Chr2g0088631"/>
</dbReference>
<evidence type="ECO:0000313" key="10">
    <source>
        <dbReference type="Proteomes" id="UP000238479"/>
    </source>
</evidence>
<evidence type="ECO:0000313" key="9">
    <source>
        <dbReference type="EMBL" id="PRQ46394.1"/>
    </source>
</evidence>
<dbReference type="GO" id="GO:0003729">
    <property type="term" value="F:mRNA binding"/>
    <property type="evidence" value="ECO:0007669"/>
    <property type="project" value="UniProtKB-ARBA"/>
</dbReference>
<protein>
    <recommendedName>
        <fullName evidence="4">Small ribosomal subunit protein uS5</fullName>
    </recommendedName>
    <alternativeName>
        <fullName evidence="5">40S ribosomal protein S2</fullName>
    </alternativeName>
</protein>
<dbReference type="OMA" id="CYTSARE"/>
<dbReference type="InterPro" id="IPR020568">
    <property type="entry name" value="Ribosomal_Su5_D2-typ_SF"/>
</dbReference>
<evidence type="ECO:0000256" key="6">
    <source>
        <dbReference type="PROSITE-ProRule" id="PRU00268"/>
    </source>
</evidence>
<dbReference type="PANTHER" id="PTHR13718:SF4">
    <property type="entry name" value="40S RIBOSOMAL PROTEIN S2"/>
    <property type="match status" value="1"/>
</dbReference>
<dbReference type="SUPFAM" id="SSF54211">
    <property type="entry name" value="Ribosomal protein S5 domain 2-like"/>
    <property type="match status" value="1"/>
</dbReference>
<dbReference type="GO" id="GO:0006412">
    <property type="term" value="P:translation"/>
    <property type="evidence" value="ECO:0007669"/>
    <property type="project" value="InterPro"/>
</dbReference>
<organism evidence="9 10">
    <name type="scientific">Rosa chinensis</name>
    <name type="common">China rose</name>
    <dbReference type="NCBI Taxonomy" id="74649"/>
    <lineage>
        <taxon>Eukaryota</taxon>
        <taxon>Viridiplantae</taxon>
        <taxon>Streptophyta</taxon>
        <taxon>Embryophyta</taxon>
        <taxon>Tracheophyta</taxon>
        <taxon>Spermatophyta</taxon>
        <taxon>Magnoliopsida</taxon>
        <taxon>eudicotyledons</taxon>
        <taxon>Gunneridae</taxon>
        <taxon>Pentapetalae</taxon>
        <taxon>rosids</taxon>
        <taxon>fabids</taxon>
        <taxon>Rosales</taxon>
        <taxon>Rosaceae</taxon>
        <taxon>Rosoideae</taxon>
        <taxon>Rosoideae incertae sedis</taxon>
        <taxon>Rosa</taxon>
    </lineage>
</organism>
<evidence type="ECO:0000256" key="7">
    <source>
        <dbReference type="RuleBase" id="RU003823"/>
    </source>
</evidence>
<dbReference type="GO" id="GO:0022627">
    <property type="term" value="C:cytosolic small ribosomal subunit"/>
    <property type="evidence" value="ECO:0007669"/>
    <property type="project" value="TreeGrafter"/>
</dbReference>
<dbReference type="InterPro" id="IPR005324">
    <property type="entry name" value="Ribosomal_uS5_C"/>
</dbReference>
<dbReference type="STRING" id="74649.A0A2P6RIZ6"/>
<dbReference type="InterPro" id="IPR013810">
    <property type="entry name" value="Ribosomal_uS5_N"/>
</dbReference>
<keyword evidence="3 6" id="KW-0687">Ribonucleoprotein</keyword>
<dbReference type="Pfam" id="PF03719">
    <property type="entry name" value="Ribosomal_S5_C"/>
    <property type="match status" value="1"/>
</dbReference>
<dbReference type="SUPFAM" id="SSF54768">
    <property type="entry name" value="dsRNA-binding domain-like"/>
    <property type="match status" value="1"/>
</dbReference>
<dbReference type="InterPro" id="IPR014721">
    <property type="entry name" value="Ribsml_uS5_D2-typ_fold_subgr"/>
</dbReference>
<evidence type="ECO:0000256" key="1">
    <source>
        <dbReference type="ARBA" id="ARBA00008945"/>
    </source>
</evidence>
<name>A0A2P6RIZ6_ROSCH</name>
<dbReference type="InterPro" id="IPR000851">
    <property type="entry name" value="Ribosomal_uS5"/>
</dbReference>
<dbReference type="PROSITE" id="PS50881">
    <property type="entry name" value="S5_DSRBD"/>
    <property type="match status" value="1"/>
</dbReference>
<proteinExistence type="inferred from homology"/>
<keyword evidence="2 6" id="KW-0689">Ribosomal protein</keyword>
<comment type="caution">
    <text evidence="9">The sequence shown here is derived from an EMBL/GenBank/DDBJ whole genome shotgun (WGS) entry which is preliminary data.</text>
</comment>
<dbReference type="PANTHER" id="PTHR13718">
    <property type="entry name" value="RIBOSOMAL S SUBUNIT"/>
    <property type="match status" value="1"/>
</dbReference>
<keyword evidence="10" id="KW-1185">Reference proteome</keyword>
<dbReference type="Pfam" id="PF00333">
    <property type="entry name" value="Ribosomal_S5"/>
    <property type="match status" value="1"/>
</dbReference>
<accession>A0A2P6RIZ6</accession>
<evidence type="ECO:0000259" key="8">
    <source>
        <dbReference type="PROSITE" id="PS50881"/>
    </source>
</evidence>
<evidence type="ECO:0000256" key="2">
    <source>
        <dbReference type="ARBA" id="ARBA00022980"/>
    </source>
</evidence>
<reference evidence="9 10" key="1">
    <citation type="journal article" date="2018" name="Nat. Genet.">
        <title>The Rosa genome provides new insights in the design of modern roses.</title>
        <authorList>
            <person name="Bendahmane M."/>
        </authorList>
    </citation>
    <scope>NUCLEOTIDE SEQUENCE [LARGE SCALE GENOMIC DNA]</scope>
    <source>
        <strain evidence="10">cv. Old Blush</strain>
    </source>
</reference>
<dbReference type="Gene3D" id="3.30.160.20">
    <property type="match status" value="1"/>
</dbReference>
<dbReference type="AlphaFoldDB" id="A0A2P6RIZ6"/>
<gene>
    <name evidence="9" type="ORF">RchiOBHm_Chr2g0088631</name>
</gene>
<dbReference type="EMBL" id="PDCK01000040">
    <property type="protein sequence ID" value="PRQ46394.1"/>
    <property type="molecule type" value="Genomic_DNA"/>
</dbReference>
<evidence type="ECO:0000256" key="4">
    <source>
        <dbReference type="ARBA" id="ARBA00035255"/>
    </source>
</evidence>